<dbReference type="Proteomes" id="UP000267096">
    <property type="component" value="Unassembled WGS sequence"/>
</dbReference>
<reference evidence="4" key="1">
    <citation type="submission" date="2017-02" db="UniProtKB">
        <authorList>
            <consortium name="WormBaseParasite"/>
        </authorList>
    </citation>
    <scope>IDENTIFICATION</scope>
</reference>
<gene>
    <name evidence="2" type="ORF">ASIM_LOCUS3332</name>
</gene>
<reference evidence="2 3" key="2">
    <citation type="submission" date="2018-11" db="EMBL/GenBank/DDBJ databases">
        <authorList>
            <consortium name="Pathogen Informatics"/>
        </authorList>
    </citation>
    <scope>NUCLEOTIDE SEQUENCE [LARGE SCALE GENOMIC DNA]</scope>
</reference>
<protein>
    <submittedName>
        <fullName evidence="4">Clathrin light chain</fullName>
    </submittedName>
</protein>
<dbReference type="EMBL" id="UYRR01005085">
    <property type="protein sequence ID" value="VDK21557.1"/>
    <property type="molecule type" value="Genomic_DNA"/>
</dbReference>
<evidence type="ECO:0000313" key="4">
    <source>
        <dbReference type="WBParaSite" id="ASIM_0000349801-mRNA-1"/>
    </source>
</evidence>
<dbReference type="WBParaSite" id="ASIM_0000349801-mRNA-1">
    <property type="protein sequence ID" value="ASIM_0000349801-mRNA-1"/>
    <property type="gene ID" value="ASIM_0000349801"/>
</dbReference>
<evidence type="ECO:0000313" key="2">
    <source>
        <dbReference type="EMBL" id="VDK21557.1"/>
    </source>
</evidence>
<keyword evidence="3" id="KW-1185">Reference proteome</keyword>
<accession>A0A0M3J7F2</accession>
<name>A0A0M3J7F2_ANISI</name>
<feature type="region of interest" description="Disordered" evidence="1">
    <location>
        <begin position="1"/>
        <end position="59"/>
    </location>
</feature>
<dbReference type="OrthoDB" id="5917212at2759"/>
<evidence type="ECO:0000313" key="3">
    <source>
        <dbReference type="Proteomes" id="UP000267096"/>
    </source>
</evidence>
<organism evidence="4">
    <name type="scientific">Anisakis simplex</name>
    <name type="common">Herring worm</name>
    <dbReference type="NCBI Taxonomy" id="6269"/>
    <lineage>
        <taxon>Eukaryota</taxon>
        <taxon>Metazoa</taxon>
        <taxon>Ecdysozoa</taxon>
        <taxon>Nematoda</taxon>
        <taxon>Chromadorea</taxon>
        <taxon>Rhabditida</taxon>
        <taxon>Spirurina</taxon>
        <taxon>Ascaridomorpha</taxon>
        <taxon>Ascaridoidea</taxon>
        <taxon>Anisakidae</taxon>
        <taxon>Anisakis</taxon>
        <taxon>Anisakis simplex complex</taxon>
    </lineage>
</organism>
<proteinExistence type="predicted"/>
<sequence length="197" mass="22178">MEYYESTVIDQGKEGFTSDGWAAFESAPSGSVVESKEDESDEWAADFSSAPYAPPSMQSASKQSQINENFGEYDEASLPSLCNIYKADRVKEWVVDNVQWQDEKGNEIEEDATSENDCCKNEFENVLEDLQETRHAVDSLKAWQSLWLAIGVVEEALALKMQWSHSSFYSSFLDSLNLDANLVSSFINSFIFVDSRV</sequence>
<dbReference type="AlphaFoldDB" id="A0A0M3J7F2"/>
<evidence type="ECO:0000256" key="1">
    <source>
        <dbReference type="SAM" id="MobiDB-lite"/>
    </source>
</evidence>